<dbReference type="InParanoid" id="D8SYS4"/>
<dbReference type="HOGENOM" id="CLU_1130671_0_0_1"/>
<evidence type="ECO:0000313" key="6">
    <source>
        <dbReference type="Proteomes" id="UP000001514"/>
    </source>
</evidence>
<organism evidence="6">
    <name type="scientific">Selaginella moellendorffii</name>
    <name type="common">Spikemoss</name>
    <dbReference type="NCBI Taxonomy" id="88036"/>
    <lineage>
        <taxon>Eukaryota</taxon>
        <taxon>Viridiplantae</taxon>
        <taxon>Streptophyta</taxon>
        <taxon>Embryophyta</taxon>
        <taxon>Tracheophyta</taxon>
        <taxon>Lycopodiopsida</taxon>
        <taxon>Selaginellales</taxon>
        <taxon>Selaginellaceae</taxon>
        <taxon>Selaginella</taxon>
    </lineage>
</organism>
<feature type="compositionally biased region" description="Low complexity" evidence="3">
    <location>
        <begin position="212"/>
        <end position="221"/>
    </location>
</feature>
<dbReference type="KEGG" id="smo:SELMODRAFT_447358"/>
<dbReference type="InterPro" id="IPR036142">
    <property type="entry name" value="ENT_dom-like_sf"/>
</dbReference>
<feature type="compositionally biased region" description="Polar residues" evidence="3">
    <location>
        <begin position="202"/>
        <end position="211"/>
    </location>
</feature>
<dbReference type="InterPro" id="IPR033485">
    <property type="entry name" value="EMSY-LIKE_plant"/>
</dbReference>
<evidence type="ECO:0000256" key="2">
    <source>
        <dbReference type="ARBA" id="ARBA00023242"/>
    </source>
</evidence>
<dbReference type="Proteomes" id="UP000001514">
    <property type="component" value="Unassembled WGS sequence"/>
</dbReference>
<dbReference type="STRING" id="88036.D8SYS4"/>
<dbReference type="InterPro" id="IPR005491">
    <property type="entry name" value="ENT_dom"/>
</dbReference>
<dbReference type="Pfam" id="PF03735">
    <property type="entry name" value="ENT"/>
    <property type="match status" value="1"/>
</dbReference>
<dbReference type="AlphaFoldDB" id="D8SYS4"/>
<dbReference type="GO" id="GO:0005634">
    <property type="term" value="C:nucleus"/>
    <property type="evidence" value="ECO:0007669"/>
    <property type="project" value="UniProtKB-SubCell"/>
</dbReference>
<dbReference type="SUPFAM" id="SSF158639">
    <property type="entry name" value="ENT-like"/>
    <property type="match status" value="1"/>
</dbReference>
<accession>D8SYS4</accession>
<dbReference type="SMART" id="SM01191">
    <property type="entry name" value="ENT"/>
    <property type="match status" value="1"/>
</dbReference>
<comment type="subcellular location">
    <subcellularLocation>
        <location evidence="1">Nucleus</location>
    </subcellularLocation>
</comment>
<dbReference type="eggNOG" id="KOG4675">
    <property type="taxonomic scope" value="Eukaryota"/>
</dbReference>
<reference evidence="5 6" key="1">
    <citation type="journal article" date="2011" name="Science">
        <title>The Selaginella genome identifies genetic changes associated with the evolution of vascular plants.</title>
        <authorList>
            <person name="Banks J.A."/>
            <person name="Nishiyama T."/>
            <person name="Hasebe M."/>
            <person name="Bowman J.L."/>
            <person name="Gribskov M."/>
            <person name="dePamphilis C."/>
            <person name="Albert V.A."/>
            <person name="Aono N."/>
            <person name="Aoyama T."/>
            <person name="Ambrose B.A."/>
            <person name="Ashton N.W."/>
            <person name="Axtell M.J."/>
            <person name="Barker E."/>
            <person name="Barker M.S."/>
            <person name="Bennetzen J.L."/>
            <person name="Bonawitz N.D."/>
            <person name="Chapple C."/>
            <person name="Cheng C."/>
            <person name="Correa L.G."/>
            <person name="Dacre M."/>
            <person name="DeBarry J."/>
            <person name="Dreyer I."/>
            <person name="Elias M."/>
            <person name="Engstrom E.M."/>
            <person name="Estelle M."/>
            <person name="Feng L."/>
            <person name="Finet C."/>
            <person name="Floyd S.K."/>
            <person name="Frommer W.B."/>
            <person name="Fujita T."/>
            <person name="Gramzow L."/>
            <person name="Gutensohn M."/>
            <person name="Harholt J."/>
            <person name="Hattori M."/>
            <person name="Heyl A."/>
            <person name="Hirai T."/>
            <person name="Hiwatashi Y."/>
            <person name="Ishikawa M."/>
            <person name="Iwata M."/>
            <person name="Karol K.G."/>
            <person name="Koehler B."/>
            <person name="Kolukisaoglu U."/>
            <person name="Kubo M."/>
            <person name="Kurata T."/>
            <person name="Lalonde S."/>
            <person name="Li K."/>
            <person name="Li Y."/>
            <person name="Litt A."/>
            <person name="Lyons E."/>
            <person name="Manning G."/>
            <person name="Maruyama T."/>
            <person name="Michael T.P."/>
            <person name="Mikami K."/>
            <person name="Miyazaki S."/>
            <person name="Morinaga S."/>
            <person name="Murata T."/>
            <person name="Mueller-Roeber B."/>
            <person name="Nelson D.R."/>
            <person name="Obara M."/>
            <person name="Oguri Y."/>
            <person name="Olmstead R.G."/>
            <person name="Onodera N."/>
            <person name="Petersen B.L."/>
            <person name="Pils B."/>
            <person name="Prigge M."/>
            <person name="Rensing S.A."/>
            <person name="Riano-Pachon D.M."/>
            <person name="Roberts A.W."/>
            <person name="Sato Y."/>
            <person name="Scheller H.V."/>
            <person name="Schulz B."/>
            <person name="Schulz C."/>
            <person name="Shakirov E.V."/>
            <person name="Shibagaki N."/>
            <person name="Shinohara N."/>
            <person name="Shippen D.E."/>
            <person name="Soerensen I."/>
            <person name="Sotooka R."/>
            <person name="Sugimoto N."/>
            <person name="Sugita M."/>
            <person name="Sumikawa N."/>
            <person name="Tanurdzic M."/>
            <person name="Theissen G."/>
            <person name="Ulvskov P."/>
            <person name="Wakazuki S."/>
            <person name="Weng J.K."/>
            <person name="Willats W.W."/>
            <person name="Wipf D."/>
            <person name="Wolf P.G."/>
            <person name="Yang L."/>
            <person name="Zimmer A.D."/>
            <person name="Zhu Q."/>
            <person name="Mitros T."/>
            <person name="Hellsten U."/>
            <person name="Loque D."/>
            <person name="Otillar R."/>
            <person name="Salamov A."/>
            <person name="Schmutz J."/>
            <person name="Shapiro H."/>
            <person name="Lindquist E."/>
            <person name="Lucas S."/>
            <person name="Rokhsar D."/>
            <person name="Grigoriev I.V."/>
        </authorList>
    </citation>
    <scope>NUCLEOTIDE SEQUENCE [LARGE SCALE GENOMIC DNA]</scope>
</reference>
<dbReference type="GO" id="GO:0050832">
    <property type="term" value="P:defense response to fungus"/>
    <property type="evidence" value="ECO:0007669"/>
    <property type="project" value="InterPro"/>
</dbReference>
<keyword evidence="6" id="KW-1185">Reference proteome</keyword>
<dbReference type="Gramene" id="EFJ10583">
    <property type="protein sequence ID" value="EFJ10583"/>
    <property type="gene ID" value="SELMODRAFT_447358"/>
</dbReference>
<gene>
    <name evidence="5" type="ORF">SELMODRAFT_447358</name>
</gene>
<evidence type="ECO:0000256" key="1">
    <source>
        <dbReference type="ARBA" id="ARBA00004123"/>
    </source>
</evidence>
<dbReference type="Gene3D" id="1.10.1240.40">
    <property type="entry name" value="ENT domain"/>
    <property type="match status" value="1"/>
</dbReference>
<proteinExistence type="predicted"/>
<dbReference type="PANTHER" id="PTHR33432:SF22">
    <property type="entry name" value="OS10G0436850 PROTEIN"/>
    <property type="match status" value="1"/>
</dbReference>
<evidence type="ECO:0000256" key="3">
    <source>
        <dbReference type="SAM" id="MobiDB-lite"/>
    </source>
</evidence>
<name>D8SYS4_SELML</name>
<protein>
    <recommendedName>
        <fullName evidence="4">ENT domain-containing protein</fullName>
    </recommendedName>
</protein>
<dbReference type="PROSITE" id="PS51138">
    <property type="entry name" value="ENT"/>
    <property type="match status" value="1"/>
</dbReference>
<evidence type="ECO:0000313" key="5">
    <source>
        <dbReference type="EMBL" id="EFJ10583.1"/>
    </source>
</evidence>
<evidence type="ECO:0000259" key="4">
    <source>
        <dbReference type="PROSITE" id="PS51138"/>
    </source>
</evidence>
<feature type="region of interest" description="Disordered" evidence="3">
    <location>
        <begin position="180"/>
        <end position="230"/>
    </location>
</feature>
<dbReference type="PANTHER" id="PTHR33432">
    <property type="entry name" value="PROTEIN EMSY-LIKE 4"/>
    <property type="match status" value="1"/>
</dbReference>
<feature type="domain" description="ENT" evidence="4">
    <location>
        <begin position="30"/>
        <end position="117"/>
    </location>
</feature>
<keyword evidence="2" id="KW-0539">Nucleus</keyword>
<dbReference type="EMBL" id="GL377653">
    <property type="protein sequence ID" value="EFJ10583.1"/>
    <property type="molecule type" value="Genomic_DNA"/>
</dbReference>
<sequence length="288" mass="33218">MEYQRSGTADDYDMAPRKGVLRRYDSRKLQMKKLQELEQEAYKAVMRAFNAQSDGLSWGRERLMSDLRKELRVSDELHREFLSRMPEDKTVMQIRDCRRAGQEQTGKKRKSNATGVLKRFPKGKKSRVDALKPEEPELLTIDALQHEVGLLEVELDATRLARAKKAAYEYKTKLLEALEQAGQDNEDDSEKTEDRDPVPGTADTQPQSQSQENVNTENTENTECKPGHEDGSRQVFLVFTSFRRVELVKAEQCTDVDLDFGSHMLINDPLRVRKRRRIVLTSQRSAKE</sequence>